<keyword evidence="4" id="KW-1185">Reference proteome</keyword>
<dbReference type="SUPFAM" id="SSF52499">
    <property type="entry name" value="Isochorismatase-like hydrolases"/>
    <property type="match status" value="1"/>
</dbReference>
<accession>A0A512N8A4</accession>
<sequence>MIVDVQQGTFAVSPPIHRGEEIVRRIAGLLARARAEGRPVVHVQHDGGPGDVLGKGSAGWPHHPLVAPRPGEIVVEKRHSSSFHDTDLHQRLTDAGIDRLVIAGMQTEMCVDSACRGAVALGYRVVLVADGHTTWDTPVIDVERIVAHHNRLLGQGFADVVAAADVTF</sequence>
<organism evidence="3 4">
    <name type="scientific">Reyranella soli</name>
    <dbReference type="NCBI Taxonomy" id="1230389"/>
    <lineage>
        <taxon>Bacteria</taxon>
        <taxon>Pseudomonadati</taxon>
        <taxon>Pseudomonadota</taxon>
        <taxon>Alphaproteobacteria</taxon>
        <taxon>Hyphomicrobiales</taxon>
        <taxon>Reyranellaceae</taxon>
        <taxon>Reyranella</taxon>
    </lineage>
</organism>
<dbReference type="Pfam" id="PF00857">
    <property type="entry name" value="Isochorismatase"/>
    <property type="match status" value="1"/>
</dbReference>
<evidence type="ECO:0000313" key="3">
    <source>
        <dbReference type="EMBL" id="GEP55202.1"/>
    </source>
</evidence>
<gene>
    <name evidence="3" type="ORF">RSO01_23680</name>
</gene>
<dbReference type="AlphaFoldDB" id="A0A512N8A4"/>
<dbReference type="PANTHER" id="PTHR43540:SF14">
    <property type="entry name" value="ISOCHORISMATASE"/>
    <property type="match status" value="1"/>
</dbReference>
<keyword evidence="1" id="KW-0378">Hydrolase</keyword>
<dbReference type="Gene3D" id="3.40.50.850">
    <property type="entry name" value="Isochorismatase-like"/>
    <property type="match status" value="1"/>
</dbReference>
<feature type="domain" description="Isochorismatase-like" evidence="2">
    <location>
        <begin position="2"/>
        <end position="136"/>
    </location>
</feature>
<evidence type="ECO:0000313" key="4">
    <source>
        <dbReference type="Proteomes" id="UP000321058"/>
    </source>
</evidence>
<dbReference type="InterPro" id="IPR036380">
    <property type="entry name" value="Isochorismatase-like_sf"/>
</dbReference>
<comment type="caution">
    <text evidence="3">The sequence shown here is derived from an EMBL/GenBank/DDBJ whole genome shotgun (WGS) entry which is preliminary data.</text>
</comment>
<dbReference type="GO" id="GO:0016787">
    <property type="term" value="F:hydrolase activity"/>
    <property type="evidence" value="ECO:0007669"/>
    <property type="project" value="UniProtKB-KW"/>
</dbReference>
<evidence type="ECO:0000259" key="2">
    <source>
        <dbReference type="Pfam" id="PF00857"/>
    </source>
</evidence>
<dbReference type="InterPro" id="IPR000868">
    <property type="entry name" value="Isochorismatase-like_dom"/>
</dbReference>
<dbReference type="CDD" id="cd01014">
    <property type="entry name" value="nicotinamidase_related"/>
    <property type="match status" value="1"/>
</dbReference>
<evidence type="ECO:0000256" key="1">
    <source>
        <dbReference type="ARBA" id="ARBA00022801"/>
    </source>
</evidence>
<dbReference type="EMBL" id="BKAJ01000035">
    <property type="protein sequence ID" value="GEP55202.1"/>
    <property type="molecule type" value="Genomic_DNA"/>
</dbReference>
<dbReference type="InterPro" id="IPR050272">
    <property type="entry name" value="Isochorismatase-like_hydrls"/>
</dbReference>
<name>A0A512N8A4_9HYPH</name>
<dbReference type="Proteomes" id="UP000321058">
    <property type="component" value="Unassembled WGS sequence"/>
</dbReference>
<proteinExistence type="predicted"/>
<protein>
    <submittedName>
        <fullName evidence="3">Isochorismatase</fullName>
    </submittedName>
</protein>
<reference evidence="3 4" key="1">
    <citation type="submission" date="2019-07" db="EMBL/GenBank/DDBJ databases">
        <title>Whole genome shotgun sequence of Reyranella soli NBRC 108950.</title>
        <authorList>
            <person name="Hosoyama A."/>
            <person name="Uohara A."/>
            <person name="Ohji S."/>
            <person name="Ichikawa N."/>
        </authorList>
    </citation>
    <scope>NUCLEOTIDE SEQUENCE [LARGE SCALE GENOMIC DNA]</scope>
    <source>
        <strain evidence="3 4">NBRC 108950</strain>
    </source>
</reference>
<dbReference type="PANTHER" id="PTHR43540">
    <property type="entry name" value="PEROXYUREIDOACRYLATE/UREIDOACRYLATE AMIDOHYDROLASE-RELATED"/>
    <property type="match status" value="1"/>
</dbReference>